<dbReference type="PANTHER" id="PTHR11360:SF284">
    <property type="entry name" value="EG:103B4.3 PROTEIN-RELATED"/>
    <property type="match status" value="1"/>
</dbReference>
<dbReference type="PROSITE" id="PS50850">
    <property type="entry name" value="MFS"/>
    <property type="match status" value="1"/>
</dbReference>
<feature type="transmembrane region" description="Helical" evidence="5">
    <location>
        <begin position="21"/>
        <end position="48"/>
    </location>
</feature>
<dbReference type="Proteomes" id="UP001597182">
    <property type="component" value="Unassembled WGS sequence"/>
</dbReference>
<feature type="transmembrane region" description="Helical" evidence="5">
    <location>
        <begin position="90"/>
        <end position="109"/>
    </location>
</feature>
<feature type="transmembrane region" description="Helical" evidence="5">
    <location>
        <begin position="151"/>
        <end position="172"/>
    </location>
</feature>
<accession>A0ABW3VCB6</accession>
<feature type="transmembrane region" description="Helical" evidence="5">
    <location>
        <begin position="283"/>
        <end position="307"/>
    </location>
</feature>
<keyword evidence="3 5" id="KW-1133">Transmembrane helix</keyword>
<dbReference type="RefSeq" id="WP_339125130.1">
    <property type="nucleotide sequence ID" value="NZ_BAABKS010000043.1"/>
</dbReference>
<evidence type="ECO:0000259" key="6">
    <source>
        <dbReference type="PROSITE" id="PS50850"/>
    </source>
</evidence>
<organism evidence="7 8">
    <name type="scientific">Pseudonocardia benzenivorans</name>
    <dbReference type="NCBI Taxonomy" id="228005"/>
    <lineage>
        <taxon>Bacteria</taxon>
        <taxon>Bacillati</taxon>
        <taxon>Actinomycetota</taxon>
        <taxon>Actinomycetes</taxon>
        <taxon>Pseudonocardiales</taxon>
        <taxon>Pseudonocardiaceae</taxon>
        <taxon>Pseudonocardia</taxon>
    </lineage>
</organism>
<evidence type="ECO:0000256" key="4">
    <source>
        <dbReference type="ARBA" id="ARBA00023136"/>
    </source>
</evidence>
<comment type="caution">
    <text evidence="7">The sequence shown here is derived from an EMBL/GenBank/DDBJ whole genome shotgun (WGS) entry which is preliminary data.</text>
</comment>
<comment type="subcellular location">
    <subcellularLocation>
        <location evidence="1">Cell membrane</location>
        <topology evidence="1">Multi-pass membrane protein</topology>
    </subcellularLocation>
</comment>
<dbReference type="InterPro" id="IPR036259">
    <property type="entry name" value="MFS_trans_sf"/>
</dbReference>
<feature type="transmembrane region" description="Helical" evidence="5">
    <location>
        <begin position="374"/>
        <end position="397"/>
    </location>
</feature>
<feature type="transmembrane region" description="Helical" evidence="5">
    <location>
        <begin position="327"/>
        <end position="353"/>
    </location>
</feature>
<dbReference type="PANTHER" id="PTHR11360">
    <property type="entry name" value="MONOCARBOXYLATE TRANSPORTER"/>
    <property type="match status" value="1"/>
</dbReference>
<feature type="transmembrane region" description="Helical" evidence="5">
    <location>
        <begin position="60"/>
        <end position="83"/>
    </location>
</feature>
<dbReference type="SUPFAM" id="SSF103473">
    <property type="entry name" value="MFS general substrate transporter"/>
    <property type="match status" value="1"/>
</dbReference>
<proteinExistence type="predicted"/>
<feature type="transmembrane region" description="Helical" evidence="5">
    <location>
        <begin position="403"/>
        <end position="424"/>
    </location>
</feature>
<gene>
    <name evidence="7" type="ORF">ACFQ34_06600</name>
</gene>
<dbReference type="Pfam" id="PF07690">
    <property type="entry name" value="MFS_1"/>
    <property type="match status" value="1"/>
</dbReference>
<evidence type="ECO:0000256" key="1">
    <source>
        <dbReference type="ARBA" id="ARBA00004651"/>
    </source>
</evidence>
<evidence type="ECO:0000256" key="5">
    <source>
        <dbReference type="SAM" id="Phobius"/>
    </source>
</evidence>
<keyword evidence="2 5" id="KW-0812">Transmembrane</keyword>
<dbReference type="InterPro" id="IPR020846">
    <property type="entry name" value="MFS_dom"/>
</dbReference>
<evidence type="ECO:0000256" key="3">
    <source>
        <dbReference type="ARBA" id="ARBA00022989"/>
    </source>
</evidence>
<keyword evidence="4 5" id="KW-0472">Membrane</keyword>
<reference evidence="8" key="1">
    <citation type="journal article" date="2019" name="Int. J. Syst. Evol. Microbiol.">
        <title>The Global Catalogue of Microorganisms (GCM) 10K type strain sequencing project: providing services to taxonomists for standard genome sequencing and annotation.</title>
        <authorList>
            <consortium name="The Broad Institute Genomics Platform"/>
            <consortium name="The Broad Institute Genome Sequencing Center for Infectious Disease"/>
            <person name="Wu L."/>
            <person name="Ma J."/>
        </authorList>
    </citation>
    <scope>NUCLEOTIDE SEQUENCE [LARGE SCALE GENOMIC DNA]</scope>
    <source>
        <strain evidence="8">CCUG 49018</strain>
    </source>
</reference>
<evidence type="ECO:0000313" key="7">
    <source>
        <dbReference type="EMBL" id="MFD1232951.1"/>
    </source>
</evidence>
<keyword evidence="8" id="KW-1185">Reference proteome</keyword>
<sequence>MPSTARSARGGPGRTRVRARGWGVVVAGAALLTLQTGFVVSAFGAYLVAITAETGWNPGVVAVAFAVVQLGNGTLSPVTGWCCDRFGTRAVAGVGTILTAAGCALAAQAGSGGGFVAAIVVVALGVSAAGITPLTVAVVQALTERRTLALGLLPSGIALGGLLVPAVVWLLGATGWRTTFLVVAVITLVLGLAAVLPLPGPIERRPTRSRRRSLRRRSEVPVPAAVPDGVVVAAGTPDMDLRAAIRTSAFWLLIVGHGCALVAVGAMNLHLIPLMTHGRGFDIQVAGLAVAGMSVTQLVGQIVTGIIGDRFDKRRLAVGCMVVQTAVLVTLAVATTLPVVIGAALVHGLAWGLRGPAMNAIRADYFGVRSFGTIMGWSMGFVSLGMLAGPLVVTAFAAGAGGYPLGFAAITVLTVVGMVAFLVVRPPRRPALAAAAPGATRYGCAASPDTAA</sequence>
<feature type="domain" description="Major facilitator superfamily (MFS) profile" evidence="6">
    <location>
        <begin position="25"/>
        <end position="429"/>
    </location>
</feature>
<dbReference type="Gene3D" id="1.20.1250.20">
    <property type="entry name" value="MFS general substrate transporter like domains"/>
    <property type="match status" value="2"/>
</dbReference>
<dbReference type="EMBL" id="JBHTMB010000044">
    <property type="protein sequence ID" value="MFD1232951.1"/>
    <property type="molecule type" value="Genomic_DNA"/>
</dbReference>
<feature type="transmembrane region" description="Helical" evidence="5">
    <location>
        <begin position="249"/>
        <end position="271"/>
    </location>
</feature>
<evidence type="ECO:0000256" key="2">
    <source>
        <dbReference type="ARBA" id="ARBA00022692"/>
    </source>
</evidence>
<dbReference type="InterPro" id="IPR050327">
    <property type="entry name" value="Proton-linked_MCT"/>
</dbReference>
<evidence type="ECO:0000313" key="8">
    <source>
        <dbReference type="Proteomes" id="UP001597182"/>
    </source>
</evidence>
<feature type="transmembrane region" description="Helical" evidence="5">
    <location>
        <begin position="115"/>
        <end position="139"/>
    </location>
</feature>
<protein>
    <submittedName>
        <fullName evidence="7">MFS transporter</fullName>
    </submittedName>
</protein>
<feature type="transmembrane region" description="Helical" evidence="5">
    <location>
        <begin position="178"/>
        <end position="199"/>
    </location>
</feature>
<dbReference type="InterPro" id="IPR011701">
    <property type="entry name" value="MFS"/>
</dbReference>
<name>A0ABW3VCB6_9PSEU</name>